<comment type="caution">
    <text evidence="2">The sequence shown here is derived from an EMBL/GenBank/DDBJ whole genome shotgun (WGS) entry which is preliminary data.</text>
</comment>
<sequence length="66" mass="7523">MDEREVTEEGNWHNDTQEEVSGAEGDGGVAVESSSGLCQKVGRRFWYKDIGISECLKFRHSPRERH</sequence>
<dbReference type="Proteomes" id="UP001605036">
    <property type="component" value="Unassembled WGS sequence"/>
</dbReference>
<evidence type="ECO:0000313" key="3">
    <source>
        <dbReference type="Proteomes" id="UP001605036"/>
    </source>
</evidence>
<proteinExistence type="predicted"/>
<dbReference type="EMBL" id="JBHFFA010000001">
    <property type="protein sequence ID" value="KAL2650200.1"/>
    <property type="molecule type" value="Genomic_DNA"/>
</dbReference>
<evidence type="ECO:0000256" key="1">
    <source>
        <dbReference type="SAM" id="MobiDB-lite"/>
    </source>
</evidence>
<organism evidence="2 3">
    <name type="scientific">Riccia fluitans</name>
    <dbReference type="NCBI Taxonomy" id="41844"/>
    <lineage>
        <taxon>Eukaryota</taxon>
        <taxon>Viridiplantae</taxon>
        <taxon>Streptophyta</taxon>
        <taxon>Embryophyta</taxon>
        <taxon>Marchantiophyta</taxon>
        <taxon>Marchantiopsida</taxon>
        <taxon>Marchantiidae</taxon>
        <taxon>Marchantiales</taxon>
        <taxon>Ricciaceae</taxon>
        <taxon>Riccia</taxon>
    </lineage>
</organism>
<reference evidence="2 3" key="1">
    <citation type="submission" date="2024-09" db="EMBL/GenBank/DDBJ databases">
        <title>Chromosome-scale assembly of Riccia fluitans.</title>
        <authorList>
            <person name="Paukszto L."/>
            <person name="Sawicki J."/>
            <person name="Karawczyk K."/>
            <person name="Piernik-Szablinska J."/>
            <person name="Szczecinska M."/>
            <person name="Mazdziarz M."/>
        </authorList>
    </citation>
    <scope>NUCLEOTIDE SEQUENCE [LARGE SCALE GENOMIC DNA]</scope>
    <source>
        <strain evidence="2">Rf_01</strain>
        <tissue evidence="2">Aerial parts of the thallus</tissue>
    </source>
</reference>
<name>A0ABD1ZFT7_9MARC</name>
<protein>
    <submittedName>
        <fullName evidence="2">Uncharacterized protein</fullName>
    </submittedName>
</protein>
<feature type="region of interest" description="Disordered" evidence="1">
    <location>
        <begin position="1"/>
        <end position="35"/>
    </location>
</feature>
<gene>
    <name evidence="2" type="ORF">R1flu_018328</name>
</gene>
<keyword evidence="3" id="KW-1185">Reference proteome</keyword>
<accession>A0ABD1ZFT7</accession>
<evidence type="ECO:0000313" key="2">
    <source>
        <dbReference type="EMBL" id="KAL2650200.1"/>
    </source>
</evidence>
<dbReference type="AlphaFoldDB" id="A0ABD1ZFT7"/>